<proteinExistence type="predicted"/>
<dbReference type="SUPFAM" id="SSF51120">
    <property type="entry name" value="beta-Roll"/>
    <property type="match status" value="2"/>
</dbReference>
<dbReference type="EMBL" id="JADEXN010000127">
    <property type="protein sequence ID" value="MBE9040872.1"/>
    <property type="molecule type" value="Genomic_DNA"/>
</dbReference>
<dbReference type="InterPro" id="IPR006626">
    <property type="entry name" value="PbH1"/>
</dbReference>
<dbReference type="Pfam" id="PF00353">
    <property type="entry name" value="HemolysinCabind"/>
    <property type="match status" value="3"/>
</dbReference>
<dbReference type="AlphaFoldDB" id="A0A928VV91"/>
<dbReference type="Gene3D" id="2.150.10.10">
    <property type="entry name" value="Serralysin-like metalloprotease, C-terminal"/>
    <property type="match status" value="2"/>
</dbReference>
<dbReference type="RefSeq" id="WP_264321108.1">
    <property type="nucleotide sequence ID" value="NZ_JADEXN010000127.1"/>
</dbReference>
<dbReference type="Gene3D" id="2.160.20.10">
    <property type="entry name" value="Single-stranded right-handed beta-helix, Pectin lyase-like"/>
    <property type="match status" value="1"/>
</dbReference>
<sequence length="714" mass="72991">MATLTVTSTADLGSGSLREAIAAAVPGDTIAFDAGLANQTIALASTELEIDKNLIVDGANAAGLTLSGSNSSRIFRIASGVDFALRNVTVADGLSGDRGGAIFAQGQNTLAIENSRFLNNTGGQGGAIAVNSRSNLTITNSQFDGNRSTSTNGFSGGAISIFAFNTTTIQNSDFTNNQGVNGGAVYNLLSGLTVQNSRFVQNDATPGASTTNPNGFGGGIFVDGASDRNDPDSGTILVQNSLFDSNRSAGRGGGVFFFLYDPDVARIEGSTFVNNEVILDVAGESQGGGIWHTDGQLMVVNSTIANNRVSNRGGGLFAFETADVSLTNSTFSGNIADDGNGGGVGGALRLSSTTEITNTTIANNRAGSNAAAIFSRTNPVTLTNTIVANNTAGADTNTDRQTNITFEDGGNNLQFPGVTSSGTEERRITDSVAIADPNLSPLQDNGGGILTHALLPGSAAIDAGQNTVDLTADGRGALRTDGQIDIGAFEAGAIPPEGSTFTPNDDTVTLENIDDLASALAGNDLVFASGGSDTIFGNSGNDTLVGNSDSDFLSGDRNNDLIFGNQQNDLLVGDAGSDTIVGGRDNDILFGNTENDVLFGDLGNDSLFGGQNDDTLTGGDGDDRLSGDFGNDSLVGGNGSDRFVLAIGRGSDTIADFENGPDLLVMTEGLTFDRLTITQDGEATVVTVADRNEILVRLDGIGIDLIGAEDFAIE</sequence>
<organism evidence="3 4">
    <name type="scientific">Zarconia navalis LEGE 11467</name>
    <dbReference type="NCBI Taxonomy" id="1828826"/>
    <lineage>
        <taxon>Bacteria</taxon>
        <taxon>Bacillati</taxon>
        <taxon>Cyanobacteriota</taxon>
        <taxon>Cyanophyceae</taxon>
        <taxon>Oscillatoriophycideae</taxon>
        <taxon>Oscillatoriales</taxon>
        <taxon>Oscillatoriales incertae sedis</taxon>
        <taxon>Zarconia</taxon>
        <taxon>Zarconia navalis</taxon>
    </lineage>
</organism>
<dbReference type="InterPro" id="IPR011049">
    <property type="entry name" value="Serralysin-like_metalloprot_C"/>
</dbReference>
<keyword evidence="4" id="KW-1185">Reference proteome</keyword>
<protein>
    <submittedName>
        <fullName evidence="3">Hemolysin</fullName>
    </submittedName>
</protein>
<dbReference type="PROSITE" id="PS00330">
    <property type="entry name" value="HEMOLYSIN_CALCIUM"/>
    <property type="match status" value="1"/>
</dbReference>
<dbReference type="SMART" id="SM00710">
    <property type="entry name" value="PbH1"/>
    <property type="match status" value="8"/>
</dbReference>
<evidence type="ECO:0000313" key="4">
    <source>
        <dbReference type="Proteomes" id="UP000621799"/>
    </source>
</evidence>
<dbReference type="InterPro" id="IPR050557">
    <property type="entry name" value="RTX_toxin/Mannuronan_C5-epim"/>
</dbReference>
<name>A0A928VV91_9CYAN</name>
<evidence type="ECO:0000256" key="2">
    <source>
        <dbReference type="ARBA" id="ARBA00022525"/>
    </source>
</evidence>
<gene>
    <name evidence="3" type="ORF">IQ235_08780</name>
</gene>
<dbReference type="PANTHER" id="PTHR38340:SF1">
    <property type="entry name" value="S-LAYER PROTEIN"/>
    <property type="match status" value="1"/>
</dbReference>
<dbReference type="PRINTS" id="PR00313">
    <property type="entry name" value="CABNDNGRPT"/>
</dbReference>
<evidence type="ECO:0000313" key="3">
    <source>
        <dbReference type="EMBL" id="MBE9040872.1"/>
    </source>
</evidence>
<evidence type="ECO:0000256" key="1">
    <source>
        <dbReference type="ARBA" id="ARBA00004613"/>
    </source>
</evidence>
<dbReference type="Proteomes" id="UP000621799">
    <property type="component" value="Unassembled WGS sequence"/>
</dbReference>
<dbReference type="GO" id="GO:0005509">
    <property type="term" value="F:calcium ion binding"/>
    <property type="evidence" value="ECO:0007669"/>
    <property type="project" value="InterPro"/>
</dbReference>
<dbReference type="SUPFAM" id="SSF51126">
    <property type="entry name" value="Pectin lyase-like"/>
    <property type="match status" value="2"/>
</dbReference>
<keyword evidence="2" id="KW-0964">Secreted</keyword>
<dbReference type="InterPro" id="IPR011050">
    <property type="entry name" value="Pectin_lyase_fold/virulence"/>
</dbReference>
<dbReference type="InterPro" id="IPR059226">
    <property type="entry name" value="Choice_anch_Q_dom"/>
</dbReference>
<reference evidence="3" key="1">
    <citation type="submission" date="2020-10" db="EMBL/GenBank/DDBJ databases">
        <authorList>
            <person name="Castelo-Branco R."/>
            <person name="Eusebio N."/>
            <person name="Adriana R."/>
            <person name="Vieira A."/>
            <person name="Brugerolle De Fraissinette N."/>
            <person name="Rezende De Castro R."/>
            <person name="Schneider M.P."/>
            <person name="Vasconcelos V."/>
            <person name="Leao P.N."/>
        </authorList>
    </citation>
    <scope>NUCLEOTIDE SEQUENCE</scope>
    <source>
        <strain evidence="3">LEGE 11467</strain>
    </source>
</reference>
<comment type="subcellular location">
    <subcellularLocation>
        <location evidence="1">Secreted</location>
    </subcellularLocation>
</comment>
<dbReference type="PANTHER" id="PTHR38340">
    <property type="entry name" value="S-LAYER PROTEIN"/>
    <property type="match status" value="1"/>
</dbReference>
<dbReference type="InterPro" id="IPR001343">
    <property type="entry name" value="Hemolysn_Ca-bd"/>
</dbReference>
<accession>A0A928VV91</accession>
<dbReference type="InterPro" id="IPR018511">
    <property type="entry name" value="Hemolysin-typ_Ca-bd_CS"/>
</dbReference>
<dbReference type="GO" id="GO:0005576">
    <property type="term" value="C:extracellular region"/>
    <property type="evidence" value="ECO:0007669"/>
    <property type="project" value="UniProtKB-SubCell"/>
</dbReference>
<comment type="caution">
    <text evidence="3">The sequence shown here is derived from an EMBL/GenBank/DDBJ whole genome shotgun (WGS) entry which is preliminary data.</text>
</comment>
<dbReference type="InterPro" id="IPR012334">
    <property type="entry name" value="Pectin_lyas_fold"/>
</dbReference>
<dbReference type="NCBIfam" id="NF041518">
    <property type="entry name" value="choice_anch_Q"/>
    <property type="match status" value="1"/>
</dbReference>